<evidence type="ECO:0000313" key="3">
    <source>
        <dbReference type="EMBL" id="KAG2526333.1"/>
    </source>
</evidence>
<reference evidence="2" key="1">
    <citation type="journal article" date="2015" name="Genom Data">
        <title>Genome sequences of six Phytophthora species associated with forests in New Zealand.</title>
        <authorList>
            <person name="Studholme D.J."/>
            <person name="McDougal R.L."/>
            <person name="Sambles C."/>
            <person name="Hansen E."/>
            <person name="Hardy G."/>
            <person name="Grant M."/>
            <person name="Ganley R.J."/>
            <person name="Williams N.M."/>
        </authorList>
    </citation>
    <scope>NUCLEOTIDE SEQUENCE</scope>
    <source>
        <strain evidence="2">NZFS 2646</strain>
        <strain evidence="3">NZFS 3630</strain>
    </source>
</reference>
<evidence type="ECO:0000256" key="1">
    <source>
        <dbReference type="SAM" id="MobiDB-lite"/>
    </source>
</evidence>
<organism evidence="4 5">
    <name type="scientific">Phytophthora kernoviae</name>
    <dbReference type="NCBI Taxonomy" id="325452"/>
    <lineage>
        <taxon>Eukaryota</taxon>
        <taxon>Sar</taxon>
        <taxon>Stramenopiles</taxon>
        <taxon>Oomycota</taxon>
        <taxon>Peronosporomycetes</taxon>
        <taxon>Peronosporales</taxon>
        <taxon>Peronosporaceae</taxon>
        <taxon>Phytophthora</taxon>
    </lineage>
</organism>
<accession>A0A421FD52</accession>
<dbReference type="EMBL" id="JPWU03000102">
    <property type="protein sequence ID" value="KAG2526333.1"/>
    <property type="molecule type" value="Genomic_DNA"/>
</dbReference>
<sequence>MATDRSTMEAKTTRFLTQFSRAVFQQWTQTSDRQQFWKDDAFLHKMLEEAVAKLPRGKLKTQLARDLRLLEVQLASLLRELHVDYVKKQQKEEEQRSSSSFTHGALLNEELTELELTQAAAAISSDRQYQLAGVLALDAAIDITLHAADEQQEEAEKLVEKFALIAARSYETPMEQMHKRGLVLQNLAVCVQQQVEKLCSINWECSEESDAGKQVLQLRALLERVVVQDAVELARVATEDEEDDGVSVGLTTPWTSFYRPEENKKLQKVEFDDEMAKIYGALLALAVYFPIEFNDESDDEKDEETSGDSSSDEDEKMTLTQTPKQPRKPDAIAQAQLTTRQVLFASQMRQRIVHENGQWVVAVLSYLQSLPKPTTYLDEDEDEVFDTQDRRALLDCLGQVFTRAFANMALFDQGKDAAEEKKMAVQDCALFDAVVCLRHAAEFMRVERKCSLPVITTAMASLAGVPLPASFISWLDAEQTATPSSMFEKATQRLWKICEGQTKMVNVLLSSTDVTAEELPLIQKRYSAHLKRVAEGTLAKPSIPRTNATIYGSTEEATAGNSSLFFVDNAGGDAKEATSSKSKKKRANKKKRRANKGKTSGIAIKQLSEGSRTGPSGTKITVFHLQVALRSHPELAELLQRAESARMALEFFLDDATSRALYDRKLIASREAKHLPVEASSPRYQYVHNEGGSSGRRGPNTQRMAEEEAELIRRHERTRSEWQKREDDPFSEVDFAMVLKCVHPAFTLSYNATMLLSALVRELLNEVCARADVDALQQRRHPPELLLEDLQRPLLEVFCGMSTSEMASVDMATSSIQMGTLAAQISRTANECLARFRLQSRRGKTLTVQFRVYQPGNSSALQPLHVLSDVARDTPFAKLLTQMRTKHHLPVSVGDRGGDTRGREDLIAIYRARQVEATDTPATLAMPTGAVIYLVARRWWDLTRRTEARRGLLSSQRPQDALVRSLVAGTESKLHSPNAKLVIKSHQALETLNEVWLEFAALKSSMRVATEQLAEWTHVADTMGKLPDVSMEQFQALEAEWRDRVRSTEDLVGQTRAAHQLATQMLGHCDQARRNITHFR</sequence>
<comment type="caution">
    <text evidence="4">The sequence shown here is derived from an EMBL/GenBank/DDBJ whole genome shotgun (WGS) entry which is preliminary data.</text>
</comment>
<feature type="region of interest" description="Disordered" evidence="1">
    <location>
        <begin position="572"/>
        <end position="600"/>
    </location>
</feature>
<feature type="compositionally biased region" description="Acidic residues" evidence="1">
    <location>
        <begin position="296"/>
        <end position="315"/>
    </location>
</feature>
<dbReference type="EMBL" id="MAYM02000528">
    <property type="protein sequence ID" value="RLN37625.1"/>
    <property type="molecule type" value="Genomic_DNA"/>
</dbReference>
<gene>
    <name evidence="4" type="ORF">BBI17_005306</name>
    <name evidence="2" type="ORF">JM16_005286</name>
    <name evidence="3" type="ORF">JM18_004420</name>
</gene>
<reference evidence="2" key="3">
    <citation type="submission" date="2020-06" db="EMBL/GenBank/DDBJ databases">
        <authorList>
            <person name="Studholme D.J."/>
        </authorList>
    </citation>
    <scope>NUCLEOTIDE SEQUENCE</scope>
    <source>
        <strain evidence="2">NZFS 2646</strain>
        <strain evidence="3">NZFS 3630</strain>
    </source>
</reference>
<feature type="compositionally biased region" description="Basic residues" evidence="1">
    <location>
        <begin position="581"/>
        <end position="596"/>
    </location>
</feature>
<evidence type="ECO:0000313" key="2">
    <source>
        <dbReference type="EMBL" id="KAG2523334.1"/>
    </source>
</evidence>
<protein>
    <submittedName>
        <fullName evidence="4">Uncharacterized protein</fullName>
    </submittedName>
</protein>
<proteinExistence type="predicted"/>
<dbReference type="EMBL" id="JPWV03000142">
    <property type="protein sequence ID" value="KAG2523334.1"/>
    <property type="molecule type" value="Genomic_DNA"/>
</dbReference>
<evidence type="ECO:0000313" key="4">
    <source>
        <dbReference type="EMBL" id="RLN37625.1"/>
    </source>
</evidence>
<evidence type="ECO:0000313" key="5">
    <source>
        <dbReference type="Proteomes" id="UP000285883"/>
    </source>
</evidence>
<feature type="region of interest" description="Disordered" evidence="1">
    <location>
        <begin position="296"/>
        <end position="330"/>
    </location>
</feature>
<name>A0A421FD52_9STRA</name>
<dbReference type="Proteomes" id="UP000285883">
    <property type="component" value="Unassembled WGS sequence"/>
</dbReference>
<dbReference type="Proteomes" id="UP000792063">
    <property type="component" value="Unassembled WGS sequence"/>
</dbReference>
<dbReference type="AlphaFoldDB" id="A0A421FD52"/>
<dbReference type="Proteomes" id="UP000785171">
    <property type="component" value="Unassembled WGS sequence"/>
</dbReference>
<reference evidence="4 5" key="2">
    <citation type="submission" date="2018-07" db="EMBL/GenBank/DDBJ databases">
        <title>Genome sequencing of oomycete isolates from Chile give support for New Zealand origin for Phytophthora kernoviae and make available the first Nothophytophthora sp. genome.</title>
        <authorList>
            <person name="Studholme D.J."/>
            <person name="Sanfuentes E."/>
            <person name="Panda P."/>
            <person name="Hill R."/>
            <person name="Sambles C."/>
            <person name="Grant M."/>
            <person name="Williams N.M."/>
            <person name="Mcdougal R.L."/>
        </authorList>
    </citation>
    <scope>NUCLEOTIDE SEQUENCE [LARGE SCALE GENOMIC DNA]</scope>
    <source>
        <strain evidence="4">Chile2</strain>
    </source>
</reference>